<evidence type="ECO:0000313" key="1">
    <source>
        <dbReference type="EMBL" id="WOI33420.1"/>
    </source>
</evidence>
<reference evidence="1 2" key="1">
    <citation type="submission" date="2023-10" db="EMBL/GenBank/DDBJ databases">
        <title>Eight complete genome sequences of bacteria isolated from laboratory stock of Giant Kelp gametophytes.</title>
        <authorList>
            <person name="Tolentino B."/>
            <person name="Nuzhdin S."/>
        </authorList>
    </citation>
    <scope>NUCLEOTIDE SEQUENCE [LARGE SCALE GENOMIC DNA]</scope>
    <source>
        <strain evidence="1 2">LC.270.F.C4</strain>
    </source>
</reference>
<dbReference type="InterPro" id="IPR046682">
    <property type="entry name" value="DUF6552"/>
</dbReference>
<evidence type="ECO:0000313" key="2">
    <source>
        <dbReference type="Proteomes" id="UP001302666"/>
    </source>
</evidence>
<sequence>MDLHRFVVGVIGRFIADLLCGDKEFMLIHLVSLGAMSTGMASG</sequence>
<gene>
    <name evidence="1" type="ORF">R1T40_01305</name>
</gene>
<organism evidence="1 2">
    <name type="scientific">Tritonibacter scottomollicae</name>
    <name type="common">Epibacterium scottomollicae</name>
    <dbReference type="NCBI Taxonomy" id="483013"/>
    <lineage>
        <taxon>Bacteria</taxon>
        <taxon>Pseudomonadati</taxon>
        <taxon>Pseudomonadota</taxon>
        <taxon>Alphaproteobacteria</taxon>
        <taxon>Rhodobacterales</taxon>
        <taxon>Paracoccaceae</taxon>
        <taxon>Tritonibacter</taxon>
    </lineage>
</organism>
<dbReference type="Pfam" id="PF20189">
    <property type="entry name" value="DUF6552"/>
    <property type="match status" value="1"/>
</dbReference>
<dbReference type="Proteomes" id="UP001302666">
    <property type="component" value="Chromosome"/>
</dbReference>
<keyword evidence="2" id="KW-1185">Reference proteome</keyword>
<dbReference type="RefSeq" id="WP_317385590.1">
    <property type="nucleotide sequence ID" value="NZ_CP136704.1"/>
</dbReference>
<accession>A0ABZ0HGT7</accession>
<protein>
    <submittedName>
        <fullName evidence="1">DUF6552 family protein</fullName>
    </submittedName>
</protein>
<name>A0ABZ0HGT7_TRISK</name>
<dbReference type="EMBL" id="CP136704">
    <property type="protein sequence ID" value="WOI33420.1"/>
    <property type="molecule type" value="Genomic_DNA"/>
</dbReference>
<proteinExistence type="predicted"/>